<dbReference type="InterPro" id="IPR027417">
    <property type="entry name" value="P-loop_NTPase"/>
</dbReference>
<evidence type="ECO:0000313" key="1">
    <source>
        <dbReference type="EMBL" id="REK76094.1"/>
    </source>
</evidence>
<gene>
    <name evidence="1" type="ORF">DX130_03235</name>
</gene>
<sequence>MMEIDKNLRLQLQESSSNYLLGVLATDPSEFPFVGEDPDEPVTVMKNSFKLCYFIRPISSQLEPIIELDHYTRETGFSTHYIGFEDAFPRALKLGGFTYTTDMESQIKKVKGMLEGKIVVFRPKISFTSDGKVFKNLDIISLEDGNIALDTEYMPVPIESDRKKFEQSLQDSKLILFHDFHHNMFQPDYVLCEEYLYVFKEGWKKDPGKKNGWLQTAPKDVLKIKVEPSELRAHQVIASPNNLVFIDGDYLIELHERAMAEGENLYSSRGEFSSERALEDELSPVSERQMHDEDIAPIAAAAEGANVRLDSQPLPVTDAQKLEQRFLNDLQKNAVAKRLRYDREDFVNFHISIKTNPLTILSGMSGTGKSQLALLYAKTLGLSKQAGTLLVLPISPSFTEPEDLIGFHNSSTGLYVPSETGLVDFLIHAKNNTSQMHMVIFDEMNLSQVEYWFAPFISLLELDENESYRELKLWSQDAVCHNSAKYPSAITIGDNVIFIGTANMDETTKDFSDRLLDRANIVTPRKMKFIAHKKSIAEAGKPDFSNNEFIALYQNRRTYRSWNFNKDAWSAFNDAEMQFFDELHDIIQKYDKQKGVSFRALERIGLYLNNIPVDEHGNPAIRRQDAMDLQVKQRILTKIRGSAEHFGDLIGSLVAREGTPFNSELFEQFTSELAESISHFTLTNEEIKRKARELHINDYAS</sequence>
<dbReference type="Gene3D" id="3.40.50.300">
    <property type="entry name" value="P-loop containing nucleotide triphosphate hydrolases"/>
    <property type="match status" value="1"/>
</dbReference>
<reference evidence="1 2" key="1">
    <citation type="submission" date="2018-08" db="EMBL/GenBank/DDBJ databases">
        <title>Paenibacillus sp. M4BSY-1, whole genome shotgun sequence.</title>
        <authorList>
            <person name="Tuo L."/>
        </authorList>
    </citation>
    <scope>NUCLEOTIDE SEQUENCE [LARGE SCALE GENOMIC DNA]</scope>
    <source>
        <strain evidence="1 2">M4BSY-1</strain>
    </source>
</reference>
<evidence type="ECO:0000313" key="2">
    <source>
        <dbReference type="Proteomes" id="UP000261905"/>
    </source>
</evidence>
<dbReference type="RefSeq" id="WP_116042791.1">
    <property type="nucleotide sequence ID" value="NZ_QUBQ01000001.1"/>
</dbReference>
<dbReference type="OrthoDB" id="9781481at2"/>
<comment type="caution">
    <text evidence="1">The sequence shown here is derived from an EMBL/GenBank/DDBJ whole genome shotgun (WGS) entry which is preliminary data.</text>
</comment>
<organism evidence="1 2">
    <name type="scientific">Paenibacillus paeoniae</name>
    <dbReference type="NCBI Taxonomy" id="2292705"/>
    <lineage>
        <taxon>Bacteria</taxon>
        <taxon>Bacillati</taxon>
        <taxon>Bacillota</taxon>
        <taxon>Bacilli</taxon>
        <taxon>Bacillales</taxon>
        <taxon>Paenibacillaceae</taxon>
        <taxon>Paenibacillus</taxon>
    </lineage>
</organism>
<dbReference type="Proteomes" id="UP000261905">
    <property type="component" value="Unassembled WGS sequence"/>
</dbReference>
<accession>A0A371PIY1</accession>
<dbReference type="EMBL" id="QUBQ01000001">
    <property type="protein sequence ID" value="REK76094.1"/>
    <property type="molecule type" value="Genomic_DNA"/>
</dbReference>
<evidence type="ECO:0008006" key="3">
    <source>
        <dbReference type="Google" id="ProtNLM"/>
    </source>
</evidence>
<proteinExistence type="predicted"/>
<dbReference type="SUPFAM" id="SSF52540">
    <property type="entry name" value="P-loop containing nucleoside triphosphate hydrolases"/>
    <property type="match status" value="1"/>
</dbReference>
<protein>
    <recommendedName>
        <fullName evidence="3">ATPase dynein-related AAA domain-containing protein</fullName>
    </recommendedName>
</protein>
<keyword evidence="2" id="KW-1185">Reference proteome</keyword>
<name>A0A371PIY1_9BACL</name>
<dbReference type="AlphaFoldDB" id="A0A371PIY1"/>